<accession>A0AAU9K1E0</accession>
<name>A0AAU9K1E0_9CILI</name>
<dbReference type="GO" id="GO:0043564">
    <property type="term" value="C:Ku70:Ku80 complex"/>
    <property type="evidence" value="ECO:0007669"/>
    <property type="project" value="InterPro"/>
</dbReference>
<dbReference type="Gene3D" id="4.10.970.10">
    <property type="entry name" value="Ku70, bridge and pillars"/>
    <property type="match status" value="1"/>
</dbReference>
<keyword evidence="11" id="KW-0539">Nucleus</keyword>
<keyword evidence="9" id="KW-0233">DNA recombination</keyword>
<dbReference type="SUPFAM" id="SSF100939">
    <property type="entry name" value="SPOC domain-like"/>
    <property type="match status" value="1"/>
</dbReference>
<dbReference type="AlphaFoldDB" id="A0AAU9K1E0"/>
<evidence type="ECO:0000256" key="9">
    <source>
        <dbReference type="ARBA" id="ARBA00023172"/>
    </source>
</evidence>
<evidence type="ECO:0000259" key="13">
    <source>
        <dbReference type="PROSITE" id="PS50800"/>
    </source>
</evidence>
<dbReference type="Pfam" id="PF03731">
    <property type="entry name" value="Ku_N"/>
    <property type="match status" value="1"/>
</dbReference>
<dbReference type="Gene3D" id="2.40.290.10">
    <property type="match status" value="1"/>
</dbReference>
<dbReference type="InterPro" id="IPR036361">
    <property type="entry name" value="SAP_dom_sf"/>
</dbReference>
<evidence type="ECO:0000256" key="2">
    <source>
        <dbReference type="ARBA" id="ARBA00005240"/>
    </source>
</evidence>
<dbReference type="SUPFAM" id="SSF68906">
    <property type="entry name" value="SAP domain"/>
    <property type="match status" value="1"/>
</dbReference>
<evidence type="ECO:0000256" key="3">
    <source>
        <dbReference type="ARBA" id="ARBA00022741"/>
    </source>
</evidence>
<keyword evidence="5" id="KW-0378">Hydrolase</keyword>
<keyword evidence="4" id="KW-0227">DNA damage</keyword>
<dbReference type="CDD" id="cd00788">
    <property type="entry name" value="KU70"/>
    <property type="match status" value="1"/>
</dbReference>
<evidence type="ECO:0000256" key="8">
    <source>
        <dbReference type="ARBA" id="ARBA00023125"/>
    </source>
</evidence>
<dbReference type="GO" id="GO:0000723">
    <property type="term" value="P:telomere maintenance"/>
    <property type="evidence" value="ECO:0007669"/>
    <property type="project" value="InterPro"/>
</dbReference>
<dbReference type="InterPro" id="IPR005161">
    <property type="entry name" value="Ku_N"/>
</dbReference>
<dbReference type="Gene3D" id="1.10.1600.10">
    <property type="match status" value="1"/>
</dbReference>
<dbReference type="Gene3D" id="3.40.50.410">
    <property type="entry name" value="von Willebrand factor, type A domain"/>
    <property type="match status" value="1"/>
</dbReference>
<keyword evidence="3" id="KW-0547">Nucleotide-binding</keyword>
<feature type="region of interest" description="Disordered" evidence="12">
    <location>
        <begin position="1"/>
        <end position="20"/>
    </location>
</feature>
<dbReference type="GO" id="GO:0003690">
    <property type="term" value="F:double-stranded DNA binding"/>
    <property type="evidence" value="ECO:0007669"/>
    <property type="project" value="TreeGrafter"/>
</dbReference>
<dbReference type="InterPro" id="IPR003034">
    <property type="entry name" value="SAP_dom"/>
</dbReference>
<dbReference type="SMART" id="SM00513">
    <property type="entry name" value="SAP"/>
    <property type="match status" value="1"/>
</dbReference>
<protein>
    <recommendedName>
        <fullName evidence="13">SAP domain-containing protein</fullName>
    </recommendedName>
</protein>
<dbReference type="GO" id="GO:0006303">
    <property type="term" value="P:double-strand break repair via nonhomologous end joining"/>
    <property type="evidence" value="ECO:0007669"/>
    <property type="project" value="InterPro"/>
</dbReference>
<evidence type="ECO:0000313" key="15">
    <source>
        <dbReference type="Proteomes" id="UP001162131"/>
    </source>
</evidence>
<reference evidence="14" key="1">
    <citation type="submission" date="2021-09" db="EMBL/GenBank/DDBJ databases">
        <authorList>
            <consortium name="AG Swart"/>
            <person name="Singh M."/>
            <person name="Singh A."/>
            <person name="Seah K."/>
            <person name="Emmerich C."/>
        </authorList>
    </citation>
    <scope>NUCLEOTIDE SEQUENCE</scope>
    <source>
        <strain evidence="14">ATCC30299</strain>
    </source>
</reference>
<feature type="compositionally biased region" description="Acidic residues" evidence="12">
    <location>
        <begin position="1"/>
        <end position="18"/>
    </location>
</feature>
<evidence type="ECO:0000256" key="5">
    <source>
        <dbReference type="ARBA" id="ARBA00022801"/>
    </source>
</evidence>
<dbReference type="PANTHER" id="PTHR12604:SF2">
    <property type="entry name" value="X-RAY REPAIR CROSS-COMPLEMENTING PROTEIN 6"/>
    <property type="match status" value="1"/>
</dbReference>
<comment type="caution">
    <text evidence="14">The sequence shown here is derived from an EMBL/GenBank/DDBJ whole genome shotgun (WGS) entry which is preliminary data.</text>
</comment>
<evidence type="ECO:0000256" key="6">
    <source>
        <dbReference type="ARBA" id="ARBA00022806"/>
    </source>
</evidence>
<dbReference type="Pfam" id="PF03730">
    <property type="entry name" value="Ku_C"/>
    <property type="match status" value="1"/>
</dbReference>
<dbReference type="Proteomes" id="UP001162131">
    <property type="component" value="Unassembled WGS sequence"/>
</dbReference>
<dbReference type="SUPFAM" id="SSF53300">
    <property type="entry name" value="vWA-like"/>
    <property type="match status" value="1"/>
</dbReference>
<evidence type="ECO:0000256" key="4">
    <source>
        <dbReference type="ARBA" id="ARBA00022763"/>
    </source>
</evidence>
<evidence type="ECO:0000256" key="12">
    <source>
        <dbReference type="SAM" id="MobiDB-lite"/>
    </source>
</evidence>
<dbReference type="Pfam" id="PF02037">
    <property type="entry name" value="SAP"/>
    <property type="match status" value="1"/>
</dbReference>
<proteinExistence type="inferred from homology"/>
<evidence type="ECO:0000256" key="10">
    <source>
        <dbReference type="ARBA" id="ARBA00023204"/>
    </source>
</evidence>
<keyword evidence="8" id="KW-0238">DNA-binding</keyword>
<dbReference type="PIRSF" id="PIRSF003033">
    <property type="entry name" value="Ku70"/>
    <property type="match status" value="1"/>
</dbReference>
<feature type="region of interest" description="Disordered" evidence="12">
    <location>
        <begin position="506"/>
        <end position="539"/>
    </location>
</feature>
<dbReference type="NCBIfam" id="TIGR00578">
    <property type="entry name" value="ku70"/>
    <property type="match status" value="1"/>
</dbReference>
<evidence type="ECO:0000256" key="11">
    <source>
        <dbReference type="ARBA" id="ARBA00023242"/>
    </source>
</evidence>
<dbReference type="InterPro" id="IPR006165">
    <property type="entry name" value="Ku70"/>
</dbReference>
<dbReference type="GO" id="GO:0003684">
    <property type="term" value="F:damaged DNA binding"/>
    <property type="evidence" value="ECO:0007669"/>
    <property type="project" value="InterPro"/>
</dbReference>
<dbReference type="GO" id="GO:0042162">
    <property type="term" value="F:telomeric DNA binding"/>
    <property type="evidence" value="ECO:0007669"/>
    <property type="project" value="InterPro"/>
</dbReference>
<dbReference type="PROSITE" id="PS50800">
    <property type="entry name" value="SAP"/>
    <property type="match status" value="1"/>
</dbReference>
<comment type="similarity">
    <text evidence="2">Belongs to the ku70 family.</text>
</comment>
<dbReference type="InterPro" id="IPR016194">
    <property type="entry name" value="SPOC-like_C_dom_sf"/>
</dbReference>
<keyword evidence="15" id="KW-1185">Reference proteome</keyword>
<dbReference type="GO" id="GO:0003678">
    <property type="term" value="F:DNA helicase activity"/>
    <property type="evidence" value="ECO:0007669"/>
    <property type="project" value="InterPro"/>
</dbReference>
<feature type="domain" description="SAP" evidence="13">
    <location>
        <begin position="541"/>
        <end position="574"/>
    </location>
</feature>
<dbReference type="InterPro" id="IPR006164">
    <property type="entry name" value="DNA_bd_Ku70/Ku80"/>
</dbReference>
<keyword evidence="10" id="KW-0234">DNA repair</keyword>
<gene>
    <name evidence="14" type="ORF">BSTOLATCC_MIC53780</name>
</gene>
<dbReference type="GO" id="GO:0016787">
    <property type="term" value="F:hydrolase activity"/>
    <property type="evidence" value="ECO:0007669"/>
    <property type="project" value="UniProtKB-KW"/>
</dbReference>
<dbReference type="Pfam" id="PF02735">
    <property type="entry name" value="Ku"/>
    <property type="match status" value="1"/>
</dbReference>
<evidence type="ECO:0000313" key="14">
    <source>
        <dbReference type="EMBL" id="CAG9331717.1"/>
    </source>
</evidence>
<dbReference type="PANTHER" id="PTHR12604">
    <property type="entry name" value="KU AUTOANTIGEN DNA HELICASE"/>
    <property type="match status" value="1"/>
</dbReference>
<dbReference type="GO" id="GO:0005524">
    <property type="term" value="F:ATP binding"/>
    <property type="evidence" value="ECO:0007669"/>
    <property type="project" value="UniProtKB-KW"/>
</dbReference>
<dbReference type="InterPro" id="IPR027388">
    <property type="entry name" value="Ku70_bridge/pillars_dom_sf"/>
</dbReference>
<dbReference type="EMBL" id="CAJZBQ010000053">
    <property type="protein sequence ID" value="CAG9331717.1"/>
    <property type="molecule type" value="Genomic_DNA"/>
</dbReference>
<dbReference type="Gene3D" id="1.10.720.30">
    <property type="entry name" value="SAP domain"/>
    <property type="match status" value="1"/>
</dbReference>
<dbReference type="InterPro" id="IPR005160">
    <property type="entry name" value="Ku_C"/>
</dbReference>
<sequence length="574" mass="65641">MDFDADQEDVFIGGDEEEAGQRDFTPQKDEVIFLVDCNPTMFAKNQEGQSPFYMVMDAAYSYFKDKILASESDNLALIFYNTGHSKNHMDFKGLYVFQELGPPDAPRIKALQQLRTNEDYKFGHSDALLVEALWLCHDLLTQKHMTASRRIFLFTNQDRPNQNKPNDMQRALQRAKDLAEQDIMLELFPFNQGAHKFDFEAFFAGAIALEEDEAKEPILGAEKLEDLIAVMHKKEYKKRTLGTLNFMLSPTMKVAVNYYCMFRATKKPSPVKLHAKDNKKLKTITTWVCEETGKQLWDHELGFHYELGGIKIPFTKEEVKQIKDFDTPGLKLMGFKSRNKIKAYMNVRPSYFIYPEDNRIRGSSQVINSLINAMIKLNKVGMVRIIPRQGALVRFGALLPSLEPPGFNLVFLPFADDMRNPENIKGPGQANLAPDDLVKSAANMIQHIQIAEYNIHNYFNPTIQHFYTRLEALALDAPEPQPIIDALEPDEEGIQKNRQFIEGFFDHAPEGNRKRQREPASAPAKKVKNDSGKSQYSEAELKKMKVNELKDICDSLGLPKTGRKDELIERILSK</sequence>
<keyword evidence="7" id="KW-0067">ATP-binding</keyword>
<organism evidence="14 15">
    <name type="scientific">Blepharisma stoltei</name>
    <dbReference type="NCBI Taxonomy" id="1481888"/>
    <lineage>
        <taxon>Eukaryota</taxon>
        <taxon>Sar</taxon>
        <taxon>Alveolata</taxon>
        <taxon>Ciliophora</taxon>
        <taxon>Postciliodesmatophora</taxon>
        <taxon>Heterotrichea</taxon>
        <taxon>Heterotrichida</taxon>
        <taxon>Blepharismidae</taxon>
        <taxon>Blepharisma</taxon>
    </lineage>
</organism>
<dbReference type="GO" id="GO:0006310">
    <property type="term" value="P:DNA recombination"/>
    <property type="evidence" value="ECO:0007669"/>
    <property type="project" value="UniProtKB-KW"/>
</dbReference>
<evidence type="ECO:0000256" key="7">
    <source>
        <dbReference type="ARBA" id="ARBA00022840"/>
    </source>
</evidence>
<dbReference type="SMART" id="SM00559">
    <property type="entry name" value="Ku78"/>
    <property type="match status" value="1"/>
</dbReference>
<keyword evidence="6" id="KW-0347">Helicase</keyword>
<comment type="subcellular location">
    <subcellularLocation>
        <location evidence="1">Nucleus</location>
    </subcellularLocation>
</comment>
<evidence type="ECO:0000256" key="1">
    <source>
        <dbReference type="ARBA" id="ARBA00004123"/>
    </source>
</evidence>
<dbReference type="InterPro" id="IPR047087">
    <property type="entry name" value="KU70_core_dom"/>
</dbReference>
<dbReference type="InterPro" id="IPR036465">
    <property type="entry name" value="vWFA_dom_sf"/>
</dbReference>